<keyword evidence="1" id="KW-0812">Transmembrane</keyword>
<evidence type="ECO:0000313" key="2">
    <source>
        <dbReference type="EMBL" id="MBC8559182.1"/>
    </source>
</evidence>
<reference evidence="2" key="1">
    <citation type="submission" date="2020-08" db="EMBL/GenBank/DDBJ databases">
        <title>Genome public.</title>
        <authorList>
            <person name="Liu C."/>
            <person name="Sun Q."/>
        </authorList>
    </citation>
    <scope>NUCLEOTIDE SEQUENCE</scope>
    <source>
        <strain evidence="2">NSJ-33</strain>
    </source>
</reference>
<keyword evidence="3" id="KW-1185">Reference proteome</keyword>
<feature type="transmembrane region" description="Helical" evidence="1">
    <location>
        <begin position="7"/>
        <end position="28"/>
    </location>
</feature>
<dbReference type="Proteomes" id="UP000610760">
    <property type="component" value="Unassembled WGS sequence"/>
</dbReference>
<gene>
    <name evidence="2" type="ORF">H8710_03765</name>
</gene>
<dbReference type="AlphaFoldDB" id="A0A926E1D0"/>
<organism evidence="2 3">
    <name type="scientific">Fumia xinanensis</name>
    <dbReference type="NCBI Taxonomy" id="2763659"/>
    <lineage>
        <taxon>Bacteria</taxon>
        <taxon>Bacillati</taxon>
        <taxon>Bacillota</taxon>
        <taxon>Clostridia</taxon>
        <taxon>Eubacteriales</taxon>
        <taxon>Oscillospiraceae</taxon>
        <taxon>Fumia</taxon>
    </lineage>
</organism>
<keyword evidence="1" id="KW-0472">Membrane</keyword>
<evidence type="ECO:0000256" key="1">
    <source>
        <dbReference type="SAM" id="Phobius"/>
    </source>
</evidence>
<name>A0A926E1D0_9FIRM</name>
<comment type="caution">
    <text evidence="2">The sequence shown here is derived from an EMBL/GenBank/DDBJ whole genome shotgun (WGS) entry which is preliminary data.</text>
</comment>
<sequence length="172" mass="20391">MRKKVAWIILVVVMTVTAALSMIFIWPVPSFEKERDLPILYQKIAAYLMDDYLIKFNAIHQTEGEVALFDLYKVDLSEDQREEILEYLEKKYPPVNFNEPVQMTSGGYIVGSYPVCEIRNLYKIKAWGRYYQAVFCQLQWADEHGWLQYTQFKLSYVFKNGQWKFLEESVVT</sequence>
<proteinExistence type="predicted"/>
<keyword evidence="1" id="KW-1133">Transmembrane helix</keyword>
<dbReference type="EMBL" id="JACRSV010000001">
    <property type="protein sequence ID" value="MBC8559182.1"/>
    <property type="molecule type" value="Genomic_DNA"/>
</dbReference>
<accession>A0A926E1D0</accession>
<evidence type="ECO:0000313" key="3">
    <source>
        <dbReference type="Proteomes" id="UP000610760"/>
    </source>
</evidence>
<dbReference type="RefSeq" id="WP_249294066.1">
    <property type="nucleotide sequence ID" value="NZ_JACRSV010000001.1"/>
</dbReference>
<protein>
    <submittedName>
        <fullName evidence="2">Uncharacterized protein</fullName>
    </submittedName>
</protein>